<organism evidence="1 2">
    <name type="scientific">Psilocybe cubensis</name>
    <name type="common">Psychedelic mushroom</name>
    <name type="synonym">Stropharia cubensis</name>
    <dbReference type="NCBI Taxonomy" id="181762"/>
    <lineage>
        <taxon>Eukaryota</taxon>
        <taxon>Fungi</taxon>
        <taxon>Dikarya</taxon>
        <taxon>Basidiomycota</taxon>
        <taxon>Agaricomycotina</taxon>
        <taxon>Agaricomycetes</taxon>
        <taxon>Agaricomycetidae</taxon>
        <taxon>Agaricales</taxon>
        <taxon>Agaricineae</taxon>
        <taxon>Strophariaceae</taxon>
        <taxon>Psilocybe</taxon>
    </lineage>
</organism>
<keyword evidence="1" id="KW-0031">Aminopeptidase</keyword>
<evidence type="ECO:0000313" key="1">
    <source>
        <dbReference type="EMBL" id="KAH9477776.1"/>
    </source>
</evidence>
<evidence type="ECO:0000313" key="2">
    <source>
        <dbReference type="Proteomes" id="UP000664032"/>
    </source>
</evidence>
<protein>
    <submittedName>
        <fullName evidence="1">Aminopeptidase 2, mitochondrial</fullName>
    </submittedName>
</protein>
<reference evidence="1" key="1">
    <citation type="submission" date="2021-10" db="EMBL/GenBank/DDBJ databases">
        <title>Psilocybe cubensis genome.</title>
        <authorList>
            <person name="Mckernan K.J."/>
            <person name="Crawford S."/>
            <person name="Trippe A."/>
            <person name="Kane L.T."/>
            <person name="Mclaughlin S."/>
        </authorList>
    </citation>
    <scope>NUCLEOTIDE SEQUENCE</scope>
    <source>
        <strain evidence="1">MGC-MH-2018</strain>
    </source>
</reference>
<keyword evidence="1" id="KW-0378">Hydrolase</keyword>
<dbReference type="EMBL" id="JAFIQS020000009">
    <property type="protein sequence ID" value="KAH9477776.1"/>
    <property type="molecule type" value="Genomic_DNA"/>
</dbReference>
<proteinExistence type="predicted"/>
<comment type="caution">
    <text evidence="1">The sequence shown here is derived from an EMBL/GenBank/DDBJ whole genome shotgun (WGS) entry which is preliminary data.</text>
</comment>
<name>A0ACB8GRC1_PSICU</name>
<gene>
    <name evidence="1" type="ORF">JR316_0010005</name>
</gene>
<dbReference type="Proteomes" id="UP000664032">
    <property type="component" value="Unassembled WGS sequence"/>
</dbReference>
<sequence length="885" mass="100621">MELTRMRSTADNKALKYRLPTKVKPYHYDLIVKTDLEQLKFEGFVKISLDVKDDTSELVLHVKDLELRKAWVSSDCWTSEKDVDISSIDDTLERVTYRMPEALTTGSKAALNIRFSGSLTGNMMGYYRSRWETQGKTQYYSLTQFEATAARRAFPCWDEPLLKATFSVIMISRMGTVNLSNMSVVSERLLEELDSSIISTDRNNLFYPFSKGEWKVTKFDVSPPMSSYVVAFANGPFAFIERSIKMPLSGRTIPLRIYSTPDLIGQAQFALDVKAAALPLYEKMFGVEYPLPKLDTLVASDFDPAAMENWGLITGRLSSLLIDPDRPDTRAMKEVASIQSHEVAHMWFGNITTLKWWTYVYLNEEFRLGIEFINKHLVRALKQDAKLSSHPVQVDSPDASDINQIFDNLSYSKGASVLLMLSSFVGEESFLKGVSIYLKKNLFGNSVTRDLWDGISAATGLDIGELMNSWITATGYPVISVTENANGIIVRQDRFLEAGHASPENNQTLWTVPLAILMIENGRSVIDRSVLLKERENFIALDTNKPYKLNAGTQGVYLVLYTPERLSLLAAEAKKENSLLDVKDRLGLIHDTIALALAGYSKLSVALTFVSQFNFEEDYMVWQAISDNLADIQDIWWEFLAITNKFQEFRRSLYSPLVSKLGYNYPAGEPLNAKILRTLAISQACDAGDECVVSELKRRFDAYIETGDDSQIPVDLQNTVYTTATRYGGMKEYRIMRNIYDNPKSPTQQNSAIFAMANTQDTDLLEETLIFVLNNARDQDILIFVVALAKNYKARRMLTTFIKENYDQLVDRFKGTMSFSYLISRAFQFYSSKQDYQDIVDFFKDKDTSDYNKSLAQGLESIHTRANCIERNTRDLKQWLSKFLN</sequence>
<accession>A0ACB8GRC1</accession>
<keyword evidence="2" id="KW-1185">Reference proteome</keyword>
<keyword evidence="1" id="KW-0645">Protease</keyword>